<reference evidence="1" key="1">
    <citation type="submission" date="2021-02" db="EMBL/GenBank/DDBJ databases">
        <authorList>
            <consortium name="DOE Joint Genome Institute"/>
            <person name="Ahrendt S."/>
            <person name="Looney B.P."/>
            <person name="Miyauchi S."/>
            <person name="Morin E."/>
            <person name="Drula E."/>
            <person name="Courty P.E."/>
            <person name="Chicoki N."/>
            <person name="Fauchery L."/>
            <person name="Kohler A."/>
            <person name="Kuo A."/>
            <person name="Labutti K."/>
            <person name="Pangilinan J."/>
            <person name="Lipzen A."/>
            <person name="Riley R."/>
            <person name="Andreopoulos W."/>
            <person name="He G."/>
            <person name="Johnson J."/>
            <person name="Barry K.W."/>
            <person name="Grigoriev I.V."/>
            <person name="Nagy L."/>
            <person name="Hibbett D."/>
            <person name="Henrissat B."/>
            <person name="Matheny P.B."/>
            <person name="Labbe J."/>
            <person name="Martin F."/>
        </authorList>
    </citation>
    <scope>NUCLEOTIDE SEQUENCE</scope>
    <source>
        <strain evidence="1">FP105234-sp</strain>
    </source>
</reference>
<organism evidence="1 2">
    <name type="scientific">Auriscalpium vulgare</name>
    <dbReference type="NCBI Taxonomy" id="40419"/>
    <lineage>
        <taxon>Eukaryota</taxon>
        <taxon>Fungi</taxon>
        <taxon>Dikarya</taxon>
        <taxon>Basidiomycota</taxon>
        <taxon>Agaricomycotina</taxon>
        <taxon>Agaricomycetes</taxon>
        <taxon>Russulales</taxon>
        <taxon>Auriscalpiaceae</taxon>
        <taxon>Auriscalpium</taxon>
    </lineage>
</organism>
<dbReference type="Proteomes" id="UP000814033">
    <property type="component" value="Unassembled WGS sequence"/>
</dbReference>
<keyword evidence="2" id="KW-1185">Reference proteome</keyword>
<gene>
    <name evidence="1" type="ORF">FA95DRAFT_1679818</name>
</gene>
<dbReference type="EMBL" id="MU275927">
    <property type="protein sequence ID" value="KAI0046371.1"/>
    <property type="molecule type" value="Genomic_DNA"/>
</dbReference>
<protein>
    <submittedName>
        <fullName evidence="1">Uncharacterized protein</fullName>
    </submittedName>
</protein>
<comment type="caution">
    <text evidence="1">The sequence shown here is derived from an EMBL/GenBank/DDBJ whole genome shotgun (WGS) entry which is preliminary data.</text>
</comment>
<evidence type="ECO:0000313" key="1">
    <source>
        <dbReference type="EMBL" id="KAI0046371.1"/>
    </source>
</evidence>
<name>A0ACB8RRK7_9AGAM</name>
<evidence type="ECO:0000313" key="2">
    <source>
        <dbReference type="Proteomes" id="UP000814033"/>
    </source>
</evidence>
<reference evidence="1" key="2">
    <citation type="journal article" date="2022" name="New Phytol.">
        <title>Evolutionary transition to the ectomycorrhizal habit in the genomes of a hyperdiverse lineage of mushroom-forming fungi.</title>
        <authorList>
            <person name="Looney B."/>
            <person name="Miyauchi S."/>
            <person name="Morin E."/>
            <person name="Drula E."/>
            <person name="Courty P.E."/>
            <person name="Kohler A."/>
            <person name="Kuo A."/>
            <person name="LaButti K."/>
            <person name="Pangilinan J."/>
            <person name="Lipzen A."/>
            <person name="Riley R."/>
            <person name="Andreopoulos W."/>
            <person name="He G."/>
            <person name="Johnson J."/>
            <person name="Nolan M."/>
            <person name="Tritt A."/>
            <person name="Barry K.W."/>
            <person name="Grigoriev I.V."/>
            <person name="Nagy L.G."/>
            <person name="Hibbett D."/>
            <person name="Henrissat B."/>
            <person name="Matheny P.B."/>
            <person name="Labbe J."/>
            <person name="Martin F.M."/>
        </authorList>
    </citation>
    <scope>NUCLEOTIDE SEQUENCE</scope>
    <source>
        <strain evidence="1">FP105234-sp</strain>
    </source>
</reference>
<sequence length="133" mass="13966">MEPSASALEPFPTEPAANFWWRLELHDCSYASSTTIVAMVSAAADWHELCTRVAKPALVRVKACTDTSLAPDYADMAIVDSTSWAAMNAVLCHGKVAPLPLPVILGTLAAVSASPLSDSLIAELGAGGTLRRN</sequence>
<accession>A0ACB8RRK7</accession>
<proteinExistence type="predicted"/>